<comment type="caution">
    <text evidence="1">The sequence shown here is derived from an EMBL/GenBank/DDBJ whole genome shotgun (WGS) entry which is preliminary data.</text>
</comment>
<protein>
    <submittedName>
        <fullName evidence="1">Uncharacterized protein</fullName>
    </submittedName>
</protein>
<dbReference type="AlphaFoldDB" id="A0A839DSR3"/>
<proteinExistence type="predicted"/>
<dbReference type="EMBL" id="JACGWZ010000001">
    <property type="protein sequence ID" value="MBA8824113.1"/>
    <property type="molecule type" value="Genomic_DNA"/>
</dbReference>
<dbReference type="Proteomes" id="UP000569329">
    <property type="component" value="Unassembled WGS sequence"/>
</dbReference>
<evidence type="ECO:0000313" key="2">
    <source>
        <dbReference type="Proteomes" id="UP000569329"/>
    </source>
</evidence>
<reference evidence="1 2" key="1">
    <citation type="submission" date="2020-07" db="EMBL/GenBank/DDBJ databases">
        <title>Sequencing the genomes of 1000 actinobacteria strains.</title>
        <authorList>
            <person name="Klenk H.-P."/>
        </authorList>
    </citation>
    <scope>NUCLEOTIDE SEQUENCE [LARGE SCALE GENOMIC DNA]</scope>
    <source>
        <strain evidence="1 2">DSM 45975</strain>
    </source>
</reference>
<sequence>MFDDRGAAGAAELLAQALGDDHEFPAACDTVGQQPACGSHIVGMGPGAVLAAIRSSST</sequence>
<gene>
    <name evidence="1" type="ORF">FHX42_001442</name>
</gene>
<evidence type="ECO:0000313" key="1">
    <source>
        <dbReference type="EMBL" id="MBA8824113.1"/>
    </source>
</evidence>
<keyword evidence="2" id="KW-1185">Reference proteome</keyword>
<organism evidence="1 2">
    <name type="scientific">Halosaccharopolyspora lacisalsi</name>
    <dbReference type="NCBI Taxonomy" id="1000566"/>
    <lineage>
        <taxon>Bacteria</taxon>
        <taxon>Bacillati</taxon>
        <taxon>Actinomycetota</taxon>
        <taxon>Actinomycetes</taxon>
        <taxon>Pseudonocardiales</taxon>
        <taxon>Pseudonocardiaceae</taxon>
        <taxon>Halosaccharopolyspora</taxon>
    </lineage>
</organism>
<name>A0A839DSR3_9PSEU</name>
<accession>A0A839DSR3</accession>